<sequence>FWKIWNSSTVPREVPIEDLKAKAETNMRWQPLFRSFLAPALRSSTVPYSPLAVGAHLRCFSSDKGDKGEQGDFHLLPAKVQRFVAEKAELMRPRGELLCSEFRTVVVPAWPNG</sequence>
<comment type="caution">
    <text evidence="1">The sequence shown here is derived from an EMBL/GenBank/DDBJ whole genome shotgun (WGS) entry which is preliminary data.</text>
</comment>
<accession>A0AAN8IU98</accession>
<evidence type="ECO:0000313" key="2">
    <source>
        <dbReference type="Proteomes" id="UP001331761"/>
    </source>
</evidence>
<reference evidence="1 2" key="1">
    <citation type="submission" date="2019-10" db="EMBL/GenBank/DDBJ databases">
        <title>Assembly and Annotation for the nematode Trichostrongylus colubriformis.</title>
        <authorList>
            <person name="Martin J."/>
        </authorList>
    </citation>
    <scope>NUCLEOTIDE SEQUENCE [LARGE SCALE GENOMIC DNA]</scope>
    <source>
        <strain evidence="1">G859</strain>
        <tissue evidence="1">Whole worm</tissue>
    </source>
</reference>
<evidence type="ECO:0000313" key="1">
    <source>
        <dbReference type="EMBL" id="KAK5981767.1"/>
    </source>
</evidence>
<feature type="non-terminal residue" evidence="1">
    <location>
        <position position="1"/>
    </location>
</feature>
<keyword evidence="2" id="KW-1185">Reference proteome</keyword>
<organism evidence="1 2">
    <name type="scientific">Trichostrongylus colubriformis</name>
    <name type="common">Black scour worm</name>
    <dbReference type="NCBI Taxonomy" id="6319"/>
    <lineage>
        <taxon>Eukaryota</taxon>
        <taxon>Metazoa</taxon>
        <taxon>Ecdysozoa</taxon>
        <taxon>Nematoda</taxon>
        <taxon>Chromadorea</taxon>
        <taxon>Rhabditida</taxon>
        <taxon>Rhabditina</taxon>
        <taxon>Rhabditomorpha</taxon>
        <taxon>Strongyloidea</taxon>
        <taxon>Trichostrongylidae</taxon>
        <taxon>Trichostrongylus</taxon>
    </lineage>
</organism>
<protein>
    <submittedName>
        <fullName evidence="1">Uncharacterized protein</fullName>
    </submittedName>
</protein>
<name>A0AAN8IU98_TRICO</name>
<dbReference type="Proteomes" id="UP001331761">
    <property type="component" value="Unassembled WGS sequence"/>
</dbReference>
<gene>
    <name evidence="1" type="ORF">GCK32_008405</name>
</gene>
<proteinExistence type="predicted"/>
<dbReference type="EMBL" id="WIXE01005916">
    <property type="protein sequence ID" value="KAK5981767.1"/>
    <property type="molecule type" value="Genomic_DNA"/>
</dbReference>
<dbReference type="AlphaFoldDB" id="A0AAN8IU98"/>